<reference evidence="1" key="1">
    <citation type="submission" date="2018-02" db="EMBL/GenBank/DDBJ databases">
        <title>The genomes of Aspergillus section Nigri reveals drivers in fungal speciation.</title>
        <authorList>
            <consortium name="DOE Joint Genome Institute"/>
            <person name="Vesth T.C."/>
            <person name="Nybo J."/>
            <person name="Theobald S."/>
            <person name="Brandl J."/>
            <person name="Frisvad J.C."/>
            <person name="Nielsen K.F."/>
            <person name="Lyhne E.K."/>
            <person name="Kogle M.E."/>
            <person name="Kuo A."/>
            <person name="Riley R."/>
            <person name="Clum A."/>
            <person name="Nolan M."/>
            <person name="Lipzen A."/>
            <person name="Salamov A."/>
            <person name="Henrissat B."/>
            <person name="Wiebenga A."/>
            <person name="De vries R.P."/>
            <person name="Grigoriev I.V."/>
            <person name="Mortensen U.H."/>
            <person name="Andersen M.R."/>
            <person name="Baker S.E."/>
        </authorList>
    </citation>
    <scope>NUCLEOTIDE SEQUENCE</scope>
    <source>
        <strain evidence="1">CBS 121060</strain>
    </source>
</reference>
<evidence type="ECO:0000313" key="2">
    <source>
        <dbReference type="Proteomes" id="UP000249661"/>
    </source>
</evidence>
<evidence type="ECO:0000313" key="1">
    <source>
        <dbReference type="EMBL" id="RAH72186.1"/>
    </source>
</evidence>
<name>A0ACD1HEH4_9EURO</name>
<gene>
    <name evidence="1" type="ORF">BO66DRAFT_39487</name>
</gene>
<sequence>MVGMNRRPHPWRGKFLSYGARGFLAVQVECGKTGKPERRAIDVERFEKTSLEVDKWYLSRLQSQGEVQIIAQSSVTLHGSHSAGIHTLTRSYIHVRRGKPTSTDPNRRGREQWTPKARTIKAHSAEYKCKGESGALIVSMLLLGDNSFFSFSLSRILFSVSENRFCASSSIVICVPYLSLAGTTTRRRRKNKKVVVSGGYLMSTDLTAKSN</sequence>
<protein>
    <submittedName>
        <fullName evidence="1">Uncharacterized protein</fullName>
    </submittedName>
</protein>
<proteinExistence type="predicted"/>
<dbReference type="EMBL" id="KZ824945">
    <property type="protein sequence ID" value="RAH72186.1"/>
    <property type="molecule type" value="Genomic_DNA"/>
</dbReference>
<accession>A0ACD1HEH4</accession>
<keyword evidence="2" id="KW-1185">Reference proteome</keyword>
<organism evidence="1 2">
    <name type="scientific">Aspergillus aculeatinus CBS 121060</name>
    <dbReference type="NCBI Taxonomy" id="1448322"/>
    <lineage>
        <taxon>Eukaryota</taxon>
        <taxon>Fungi</taxon>
        <taxon>Dikarya</taxon>
        <taxon>Ascomycota</taxon>
        <taxon>Pezizomycotina</taxon>
        <taxon>Eurotiomycetes</taxon>
        <taxon>Eurotiomycetidae</taxon>
        <taxon>Eurotiales</taxon>
        <taxon>Aspergillaceae</taxon>
        <taxon>Aspergillus</taxon>
        <taxon>Aspergillus subgen. Circumdati</taxon>
    </lineage>
</organism>
<dbReference type="Proteomes" id="UP000249661">
    <property type="component" value="Unassembled WGS sequence"/>
</dbReference>